<protein>
    <submittedName>
        <fullName evidence="1">Uncharacterized protein</fullName>
    </submittedName>
</protein>
<evidence type="ECO:0000313" key="1">
    <source>
        <dbReference type="EMBL" id="KAI3758155.1"/>
    </source>
</evidence>
<sequence length="219" mass="23413">MDQFSIGLQLELMLSVKSSRNCEIEQDHYSCECADLAEVWENGWVGDGNDGVVATVGDDFGGGGGGLQGSTGGFGSSSRFLDKRRMMGMVVVLLMLATICNGDENNMKYEEAKGKAAEVGEAGKESAESWTGWSKDKILEGLGLRTKEPKDASKDNIVGTGERAAEKTLEMKKSAEYQGAKEGAGSIKDKAQNAKQGAEEGVGYQNGHSLDQTNHHDQH</sequence>
<organism evidence="1 2">
    <name type="scientific">Arctium lappa</name>
    <name type="common">Greater burdock</name>
    <name type="synonym">Lappa major</name>
    <dbReference type="NCBI Taxonomy" id="4217"/>
    <lineage>
        <taxon>Eukaryota</taxon>
        <taxon>Viridiplantae</taxon>
        <taxon>Streptophyta</taxon>
        <taxon>Embryophyta</taxon>
        <taxon>Tracheophyta</taxon>
        <taxon>Spermatophyta</taxon>
        <taxon>Magnoliopsida</taxon>
        <taxon>eudicotyledons</taxon>
        <taxon>Gunneridae</taxon>
        <taxon>Pentapetalae</taxon>
        <taxon>asterids</taxon>
        <taxon>campanulids</taxon>
        <taxon>Asterales</taxon>
        <taxon>Asteraceae</taxon>
        <taxon>Carduoideae</taxon>
        <taxon>Cardueae</taxon>
        <taxon>Arctiinae</taxon>
        <taxon>Arctium</taxon>
    </lineage>
</organism>
<dbReference type="Proteomes" id="UP001055879">
    <property type="component" value="Linkage Group LG02"/>
</dbReference>
<gene>
    <name evidence="1" type="ORF">L6452_05707</name>
</gene>
<keyword evidence="2" id="KW-1185">Reference proteome</keyword>
<accession>A0ACB9EHF5</accession>
<comment type="caution">
    <text evidence="1">The sequence shown here is derived from an EMBL/GenBank/DDBJ whole genome shotgun (WGS) entry which is preliminary data.</text>
</comment>
<proteinExistence type="predicted"/>
<reference evidence="2" key="1">
    <citation type="journal article" date="2022" name="Mol. Ecol. Resour.">
        <title>The genomes of chicory, endive, great burdock and yacon provide insights into Asteraceae palaeo-polyploidization history and plant inulin production.</title>
        <authorList>
            <person name="Fan W."/>
            <person name="Wang S."/>
            <person name="Wang H."/>
            <person name="Wang A."/>
            <person name="Jiang F."/>
            <person name="Liu H."/>
            <person name="Zhao H."/>
            <person name="Xu D."/>
            <person name="Zhang Y."/>
        </authorList>
    </citation>
    <scope>NUCLEOTIDE SEQUENCE [LARGE SCALE GENOMIC DNA]</scope>
    <source>
        <strain evidence="2">cv. Niubang</strain>
    </source>
</reference>
<evidence type="ECO:0000313" key="2">
    <source>
        <dbReference type="Proteomes" id="UP001055879"/>
    </source>
</evidence>
<reference evidence="1 2" key="2">
    <citation type="journal article" date="2022" name="Mol. Ecol. Resour.">
        <title>The genomes of chicory, endive, great burdock and yacon provide insights into Asteraceae paleo-polyploidization history and plant inulin production.</title>
        <authorList>
            <person name="Fan W."/>
            <person name="Wang S."/>
            <person name="Wang H."/>
            <person name="Wang A."/>
            <person name="Jiang F."/>
            <person name="Liu H."/>
            <person name="Zhao H."/>
            <person name="Xu D."/>
            <person name="Zhang Y."/>
        </authorList>
    </citation>
    <scope>NUCLEOTIDE SEQUENCE [LARGE SCALE GENOMIC DNA]</scope>
    <source>
        <strain evidence="2">cv. Niubang</strain>
    </source>
</reference>
<dbReference type="EMBL" id="CM042048">
    <property type="protein sequence ID" value="KAI3758155.1"/>
    <property type="molecule type" value="Genomic_DNA"/>
</dbReference>
<name>A0ACB9EHF5_ARCLA</name>